<sequence>MPLEIEGQQCTVGIYAAQWDDTTSASTIAAATTFLNDLRITPAQIDQTIAESTGFGDEEPSARAIRVLGLVNTVSDEVGQELLAAGITQQVSWSTDAVRCQDAAQ</sequence>
<gene>
    <name evidence="1" type="ORF">C5E16_06565</name>
</gene>
<evidence type="ECO:0000313" key="2">
    <source>
        <dbReference type="Proteomes" id="UP000239241"/>
    </source>
</evidence>
<protein>
    <submittedName>
        <fullName evidence="1">Uncharacterized protein</fullName>
    </submittedName>
</protein>
<dbReference type="Proteomes" id="UP000239241">
    <property type="component" value="Unassembled WGS sequence"/>
</dbReference>
<evidence type="ECO:0000313" key="1">
    <source>
        <dbReference type="EMBL" id="PPF68529.1"/>
    </source>
</evidence>
<accession>A0A2S5VUX8</accession>
<name>A0A2S5VUX8_9MICO</name>
<organism evidence="1 2">
    <name type="scientific">Clavibacter michiganensis</name>
    <dbReference type="NCBI Taxonomy" id="28447"/>
    <lineage>
        <taxon>Bacteria</taxon>
        <taxon>Bacillati</taxon>
        <taxon>Actinomycetota</taxon>
        <taxon>Actinomycetes</taxon>
        <taxon>Micrococcales</taxon>
        <taxon>Microbacteriaceae</taxon>
        <taxon>Clavibacter</taxon>
    </lineage>
</organism>
<dbReference type="EMBL" id="PSXY01000008">
    <property type="protein sequence ID" value="PPF68529.1"/>
    <property type="molecule type" value="Genomic_DNA"/>
</dbReference>
<reference evidence="1 2" key="1">
    <citation type="submission" date="2018-02" db="EMBL/GenBank/DDBJ databases">
        <title>Bacteriophage NCPPB3778 and a type I-E CRISPR drive the evolution of the US Biological Select Agent, Rathayibacter toxicus.</title>
        <authorList>
            <person name="Davis E.W.II."/>
            <person name="Tabima J.F."/>
            <person name="Weisberg A.J."/>
            <person name="Lopes L.D."/>
            <person name="Wiseman M.S."/>
            <person name="Wiseman M.S."/>
            <person name="Pupko T."/>
            <person name="Belcher M.S."/>
            <person name="Sechler A.J."/>
            <person name="Tancos M.A."/>
            <person name="Schroeder B.K."/>
            <person name="Murray T.D."/>
            <person name="Luster D.G."/>
            <person name="Schneider W.L."/>
            <person name="Rogers E."/>
            <person name="Andreote F.D."/>
            <person name="Grunwald N.J."/>
            <person name="Putnam M.L."/>
            <person name="Chang J.H."/>
        </authorList>
    </citation>
    <scope>NUCLEOTIDE SEQUENCE [LARGE SCALE GENOMIC DNA]</scope>
    <source>
        <strain evidence="1 2">AY1B3</strain>
    </source>
</reference>
<comment type="caution">
    <text evidence="1">The sequence shown here is derived from an EMBL/GenBank/DDBJ whole genome shotgun (WGS) entry which is preliminary data.</text>
</comment>
<dbReference type="AlphaFoldDB" id="A0A2S5VUX8"/>
<proteinExistence type="predicted"/>